<reference evidence="1 2" key="1">
    <citation type="submission" date="2024-09" db="EMBL/GenBank/DDBJ databases">
        <authorList>
            <person name="Sun Q."/>
            <person name="Mori K."/>
        </authorList>
    </citation>
    <scope>NUCLEOTIDE SEQUENCE [LARGE SCALE GENOMIC DNA]</scope>
    <source>
        <strain evidence="1 2">TISTR 2452</strain>
    </source>
</reference>
<dbReference type="Proteomes" id="UP001589747">
    <property type="component" value="Unassembled WGS sequence"/>
</dbReference>
<evidence type="ECO:0000313" key="1">
    <source>
        <dbReference type="EMBL" id="MFB9329231.1"/>
    </source>
</evidence>
<dbReference type="RefSeq" id="WP_377499310.1">
    <property type="nucleotide sequence ID" value="NZ_JBHMDO010000041.1"/>
</dbReference>
<gene>
    <name evidence="1" type="ORF">ACFFSY_25120</name>
</gene>
<evidence type="ECO:0000313" key="2">
    <source>
        <dbReference type="Proteomes" id="UP001589747"/>
    </source>
</evidence>
<organism evidence="1 2">
    <name type="scientific">Paenibacillus aurantiacus</name>
    <dbReference type="NCBI Taxonomy" id="1936118"/>
    <lineage>
        <taxon>Bacteria</taxon>
        <taxon>Bacillati</taxon>
        <taxon>Bacillota</taxon>
        <taxon>Bacilli</taxon>
        <taxon>Bacillales</taxon>
        <taxon>Paenibacillaceae</taxon>
        <taxon>Paenibacillus</taxon>
    </lineage>
</organism>
<dbReference type="EMBL" id="JBHMDO010000041">
    <property type="protein sequence ID" value="MFB9329231.1"/>
    <property type="molecule type" value="Genomic_DNA"/>
</dbReference>
<accession>A0ABV5KXA2</accession>
<name>A0ABV5KXA2_9BACL</name>
<proteinExistence type="predicted"/>
<keyword evidence="2" id="KW-1185">Reference proteome</keyword>
<sequence>MRFEMSDWVQGKAENGELIQGFIVAIYETEAVLKVHVVQSDNEAVVGKAVMMREQWLKDMPFMETEDAGQIADLIDLALATQDGAWFQELSARLKQGARKDAPSGGQVGHRAVRNRLDLPRYQ</sequence>
<protein>
    <recommendedName>
        <fullName evidence="3">IDEAL domain-containing protein</fullName>
    </recommendedName>
</protein>
<evidence type="ECO:0008006" key="3">
    <source>
        <dbReference type="Google" id="ProtNLM"/>
    </source>
</evidence>
<comment type="caution">
    <text evidence="1">The sequence shown here is derived from an EMBL/GenBank/DDBJ whole genome shotgun (WGS) entry which is preliminary data.</text>
</comment>